<evidence type="ECO:0000259" key="7">
    <source>
        <dbReference type="SMART" id="SM00833"/>
    </source>
</evidence>
<evidence type="ECO:0000313" key="8">
    <source>
        <dbReference type="EMBL" id="EHQ07675.1"/>
    </source>
</evidence>
<dbReference type="HOGENOM" id="CLU_017452_2_0_12"/>
<keyword evidence="3" id="KW-0143">Chaperone</keyword>
<name>H2CEC0_9LEPT</name>
<comment type="catalytic activity">
    <reaction evidence="6">
        <text>GTP + H2O = GDP + phosphate + H(+)</text>
        <dbReference type="Rhea" id="RHEA:19669"/>
        <dbReference type="ChEBI" id="CHEBI:15377"/>
        <dbReference type="ChEBI" id="CHEBI:15378"/>
        <dbReference type="ChEBI" id="CHEBI:37565"/>
        <dbReference type="ChEBI" id="CHEBI:43474"/>
        <dbReference type="ChEBI" id="CHEBI:58189"/>
    </reaction>
    <physiologicalReaction direction="left-to-right" evidence="6">
        <dbReference type="Rhea" id="RHEA:19670"/>
    </physiologicalReaction>
</comment>
<dbReference type="AlphaFoldDB" id="H2CEC0"/>
<evidence type="ECO:0000256" key="3">
    <source>
        <dbReference type="ARBA" id="ARBA00023186"/>
    </source>
</evidence>
<dbReference type="EMBL" id="JH597773">
    <property type="protein sequence ID" value="EHQ07675.1"/>
    <property type="molecule type" value="Genomic_DNA"/>
</dbReference>
<evidence type="ECO:0000256" key="2">
    <source>
        <dbReference type="ARBA" id="ARBA00022801"/>
    </source>
</evidence>
<sequence>MLPVTVLSGFLGAGKTTVLNHVLNNRMGLRVAVIVNDMSEVNIDASLINKGEGALSRTEERLVEMSNGCICCTLRDDLLAEVSKLAHEKRFDYLLIESTGIGEPLPVAMTFSFEDESGRSLSSVAQLDNMVTVVDGANFLRHYRSRTDLADLGLAAGEEDDRSLVDLLTEQVEFANTIVINKTDLMRGEEHEELRSILKTLNPGAVLLSAVNGKVPLDELLKTGRFDMETAQSSAGWARELAGEHTPETEEYGISSFVFRARRPFHPQRLWSFFKEDWQGTLRSKGFFWTATRPEWVGIWSQAGASCRVEVGGKWWVAVPDEFWPVDPDERSMILDSFDTENGFGDRRQELVFIGQQMNRTEMERALTEALLTDAELDAGPEAWMTMTDPFPSFEVDE</sequence>
<evidence type="ECO:0000313" key="9">
    <source>
        <dbReference type="Proteomes" id="UP000005737"/>
    </source>
</evidence>
<dbReference type="Gene3D" id="3.30.1220.10">
    <property type="entry name" value="CobW-like, C-terminal domain"/>
    <property type="match status" value="1"/>
</dbReference>
<dbReference type="GO" id="GO:0016787">
    <property type="term" value="F:hydrolase activity"/>
    <property type="evidence" value="ECO:0007669"/>
    <property type="project" value="UniProtKB-KW"/>
</dbReference>
<comment type="similarity">
    <text evidence="4">Belongs to the SIMIBI class G3E GTPase family. ZNG1 subfamily.</text>
</comment>
<dbReference type="InterPro" id="IPR036627">
    <property type="entry name" value="CobW-likC_sf"/>
</dbReference>
<dbReference type="CDD" id="cd03112">
    <property type="entry name" value="CobW-like"/>
    <property type="match status" value="1"/>
</dbReference>
<comment type="function">
    <text evidence="5">Zinc chaperone that directly transfers zinc cofactor to target proteins, thereby activating them. Zinc is transferred from the CXCC motif in the GTPase domain to the zinc binding site in target proteins in a process requiring GTP hydrolysis.</text>
</comment>
<dbReference type="RefSeq" id="WP_002773724.1">
    <property type="nucleotide sequence ID" value="NZ_JH597773.1"/>
</dbReference>
<proteinExistence type="inferred from homology"/>
<evidence type="ECO:0000256" key="5">
    <source>
        <dbReference type="ARBA" id="ARBA00045658"/>
    </source>
</evidence>
<organism evidence="8 9">
    <name type="scientific">Leptonema illini DSM 21528</name>
    <dbReference type="NCBI Taxonomy" id="929563"/>
    <lineage>
        <taxon>Bacteria</taxon>
        <taxon>Pseudomonadati</taxon>
        <taxon>Spirochaetota</taxon>
        <taxon>Spirochaetia</taxon>
        <taxon>Leptospirales</taxon>
        <taxon>Leptospiraceae</taxon>
        <taxon>Leptonema</taxon>
    </lineage>
</organism>
<dbReference type="PANTHER" id="PTHR43603:SF1">
    <property type="entry name" value="ZINC-REGULATED GTPASE METALLOPROTEIN ACTIVATOR 1"/>
    <property type="match status" value="1"/>
</dbReference>
<dbReference type="PANTHER" id="PTHR43603">
    <property type="entry name" value="COBW DOMAIN-CONTAINING PROTEIN DDB_G0274527"/>
    <property type="match status" value="1"/>
</dbReference>
<dbReference type="NCBIfam" id="NF038288">
    <property type="entry name" value="chaper_GTP_ZigA"/>
    <property type="match status" value="1"/>
</dbReference>
<dbReference type="SUPFAM" id="SSF52540">
    <property type="entry name" value="P-loop containing nucleoside triphosphate hydrolases"/>
    <property type="match status" value="1"/>
</dbReference>
<evidence type="ECO:0000256" key="1">
    <source>
        <dbReference type="ARBA" id="ARBA00022741"/>
    </source>
</evidence>
<keyword evidence="2" id="KW-0378">Hydrolase</keyword>
<dbReference type="InterPro" id="IPR003495">
    <property type="entry name" value="CobW/HypB/UreG_nucleotide-bd"/>
</dbReference>
<dbReference type="GO" id="GO:0000166">
    <property type="term" value="F:nucleotide binding"/>
    <property type="evidence" value="ECO:0007669"/>
    <property type="project" value="UniProtKB-KW"/>
</dbReference>
<dbReference type="Pfam" id="PF02492">
    <property type="entry name" value="cobW"/>
    <property type="match status" value="1"/>
</dbReference>
<accession>H2CEC0</accession>
<evidence type="ECO:0000256" key="6">
    <source>
        <dbReference type="ARBA" id="ARBA00049117"/>
    </source>
</evidence>
<dbReference type="Proteomes" id="UP000005737">
    <property type="component" value="Unassembled WGS sequence"/>
</dbReference>
<evidence type="ECO:0000256" key="4">
    <source>
        <dbReference type="ARBA" id="ARBA00034320"/>
    </source>
</evidence>
<dbReference type="Pfam" id="PF07683">
    <property type="entry name" value="CobW_C"/>
    <property type="match status" value="1"/>
</dbReference>
<protein>
    <submittedName>
        <fullName evidence="8">Cobalamin synthesis protein P47K</fullName>
    </submittedName>
</protein>
<reference evidence="8 9" key="1">
    <citation type="submission" date="2011-10" db="EMBL/GenBank/DDBJ databases">
        <title>The Improved High-Quality Draft genome of Leptonema illini DSM 21528.</title>
        <authorList>
            <consortium name="US DOE Joint Genome Institute (JGI-PGF)"/>
            <person name="Lucas S."/>
            <person name="Copeland A."/>
            <person name="Lapidus A."/>
            <person name="Glavina del Rio T."/>
            <person name="Dalin E."/>
            <person name="Tice H."/>
            <person name="Bruce D."/>
            <person name="Goodwin L."/>
            <person name="Pitluck S."/>
            <person name="Peters L."/>
            <person name="Mikhailova N."/>
            <person name="Held B."/>
            <person name="Kyrpides N."/>
            <person name="Mavromatis K."/>
            <person name="Ivanova N."/>
            <person name="Markowitz V."/>
            <person name="Cheng J.-F."/>
            <person name="Hugenholtz P."/>
            <person name="Woyke T."/>
            <person name="Wu D."/>
            <person name="Gronow S."/>
            <person name="Wellnitz S."/>
            <person name="Brambilla E.-M."/>
            <person name="Klenk H.-P."/>
            <person name="Eisen J.A."/>
        </authorList>
    </citation>
    <scope>NUCLEOTIDE SEQUENCE [LARGE SCALE GENOMIC DNA]</scope>
    <source>
        <strain evidence="8 9">DSM 21528</strain>
    </source>
</reference>
<dbReference type="InterPro" id="IPR047920">
    <property type="entry name" value="ZigA-like"/>
</dbReference>
<dbReference type="InterPro" id="IPR051927">
    <property type="entry name" value="Zn_Chap_cDPG_Synth"/>
</dbReference>
<keyword evidence="1" id="KW-0547">Nucleotide-binding</keyword>
<gene>
    <name evidence="8" type="ORF">Lepil_3010</name>
</gene>
<feature type="domain" description="CobW C-terminal" evidence="7">
    <location>
        <begin position="254"/>
        <end position="371"/>
    </location>
</feature>
<dbReference type="SMART" id="SM00833">
    <property type="entry name" value="CobW_C"/>
    <property type="match status" value="1"/>
</dbReference>
<dbReference type="STRING" id="183.GCA_002009735_01118"/>
<dbReference type="Gene3D" id="3.40.50.300">
    <property type="entry name" value="P-loop containing nucleotide triphosphate hydrolases"/>
    <property type="match status" value="1"/>
</dbReference>
<keyword evidence="9" id="KW-1185">Reference proteome</keyword>
<dbReference type="InterPro" id="IPR027417">
    <property type="entry name" value="P-loop_NTPase"/>
</dbReference>
<dbReference type="InterPro" id="IPR011629">
    <property type="entry name" value="CobW-like_C"/>
</dbReference>